<evidence type="ECO:0000256" key="5">
    <source>
        <dbReference type="ARBA" id="ARBA00023002"/>
    </source>
</evidence>
<evidence type="ECO:0000256" key="8">
    <source>
        <dbReference type="PIRSR" id="PIRSR000241-1"/>
    </source>
</evidence>
<dbReference type="Proteomes" id="UP000242474">
    <property type="component" value="Unassembled WGS sequence"/>
</dbReference>
<accession>A0A2G5B3V2</accession>
<feature type="binding site" evidence="9">
    <location>
        <position position="172"/>
    </location>
    <ligand>
        <name>urate</name>
        <dbReference type="ChEBI" id="CHEBI:17775"/>
    </ligand>
</feature>
<dbReference type="SUPFAM" id="SSF55620">
    <property type="entry name" value="Tetrahydrobiopterin biosynthesis enzymes-like"/>
    <property type="match status" value="2"/>
</dbReference>
<keyword evidence="5 7" id="KW-0560">Oxidoreductase</keyword>
<comment type="subcellular location">
    <subcellularLocation>
        <location evidence="1 7">Peroxisome</location>
    </subcellularLocation>
</comment>
<protein>
    <recommendedName>
        <fullName evidence="7 10">Uricase</fullName>
        <ecNumber evidence="7 10">1.7.3.3</ecNumber>
    </recommendedName>
    <alternativeName>
        <fullName evidence="7">Urate oxidase</fullName>
    </alternativeName>
</protein>
<feature type="binding site" evidence="9">
    <location>
        <position position="60"/>
    </location>
    <ligand>
        <name>5-hydroxyisourate</name>
        <dbReference type="ChEBI" id="CHEBI:18072"/>
    </ligand>
</feature>
<dbReference type="OrthoDB" id="9992118at2759"/>
<feature type="binding site" evidence="9">
    <location>
        <position position="268"/>
    </location>
    <ligand>
        <name>O2</name>
        <dbReference type="ChEBI" id="CHEBI:15379"/>
    </ligand>
</feature>
<proteinExistence type="inferred from homology"/>
<feature type="active site" description="Charge relay system" evidence="8">
    <location>
        <position position="60"/>
    </location>
</feature>
<evidence type="ECO:0000256" key="9">
    <source>
        <dbReference type="PIRSR" id="PIRSR000241-2"/>
    </source>
</evidence>
<feature type="binding site" evidence="9">
    <location>
        <position position="268"/>
    </location>
    <ligand>
        <name>urate</name>
        <dbReference type="ChEBI" id="CHEBI:17775"/>
    </ligand>
</feature>
<dbReference type="Pfam" id="PF01014">
    <property type="entry name" value="Uricase"/>
    <property type="match status" value="2"/>
</dbReference>
<organism evidence="11 12">
    <name type="scientific">Coemansia reversa (strain ATCC 12441 / NRRL 1564)</name>
    <dbReference type="NCBI Taxonomy" id="763665"/>
    <lineage>
        <taxon>Eukaryota</taxon>
        <taxon>Fungi</taxon>
        <taxon>Fungi incertae sedis</taxon>
        <taxon>Zoopagomycota</taxon>
        <taxon>Kickxellomycotina</taxon>
        <taxon>Kickxellomycetes</taxon>
        <taxon>Kickxellales</taxon>
        <taxon>Kickxellaceae</taxon>
        <taxon>Coemansia</taxon>
    </lineage>
</organism>
<feature type="binding site" evidence="9">
    <location>
        <position position="172"/>
    </location>
    <ligand>
        <name>5-hydroxyisourate</name>
        <dbReference type="ChEBI" id="CHEBI:18072"/>
    </ligand>
</feature>
<gene>
    <name evidence="11" type="ORF">COEREDRAFT_83363</name>
</gene>
<dbReference type="UniPathway" id="UPA00394">
    <property type="reaction ID" value="UER00650"/>
</dbReference>
<feature type="binding site" evidence="9">
    <location>
        <position position="189"/>
    </location>
    <ligand>
        <name>5-hydroxyisourate</name>
        <dbReference type="ChEBI" id="CHEBI:18072"/>
    </ligand>
</feature>
<dbReference type="AlphaFoldDB" id="A0A2G5B3V2"/>
<feature type="binding site" evidence="9">
    <location>
        <position position="242"/>
    </location>
    <ligand>
        <name>urate</name>
        <dbReference type="ChEBI" id="CHEBI:17775"/>
    </ligand>
</feature>
<comment type="pathway">
    <text evidence="2 7">Purine metabolism; urate degradation; (S)-allantoin from urate: step 1/3.</text>
</comment>
<evidence type="ECO:0000313" key="12">
    <source>
        <dbReference type="Proteomes" id="UP000242474"/>
    </source>
</evidence>
<feature type="binding site" evidence="9">
    <location>
        <position position="241"/>
    </location>
    <ligand>
        <name>5-hydroxyisourate</name>
        <dbReference type="ChEBI" id="CHEBI:18072"/>
    </ligand>
</feature>
<evidence type="ECO:0000256" key="7">
    <source>
        <dbReference type="PIRNR" id="PIRNR000241"/>
    </source>
</evidence>
<keyword evidence="12" id="KW-1185">Reference proteome</keyword>
<comment type="catalytic activity">
    <reaction evidence="7 10">
        <text>urate + O2 + H2O = 5-hydroxyisourate + H2O2</text>
        <dbReference type="Rhea" id="RHEA:21368"/>
        <dbReference type="ChEBI" id="CHEBI:15377"/>
        <dbReference type="ChEBI" id="CHEBI:15379"/>
        <dbReference type="ChEBI" id="CHEBI:16240"/>
        <dbReference type="ChEBI" id="CHEBI:17775"/>
        <dbReference type="ChEBI" id="CHEBI:18072"/>
        <dbReference type="EC" id="1.7.3.3"/>
    </reaction>
</comment>
<keyword evidence="4 7" id="KW-0659">Purine metabolism</keyword>
<dbReference type="PANTHER" id="PTHR42874">
    <property type="entry name" value="URICASE"/>
    <property type="match status" value="1"/>
</dbReference>
<feature type="binding site" evidence="9">
    <location>
        <position position="189"/>
    </location>
    <ligand>
        <name>urate</name>
        <dbReference type="ChEBI" id="CHEBI:17775"/>
    </ligand>
</feature>
<dbReference type="InterPro" id="IPR002042">
    <property type="entry name" value="Uricase"/>
</dbReference>
<name>A0A2G5B3V2_COERN</name>
<dbReference type="STRING" id="763665.A0A2G5B3V2"/>
<dbReference type="EMBL" id="KZ303529">
    <property type="protein sequence ID" value="PIA13671.1"/>
    <property type="molecule type" value="Genomic_DNA"/>
</dbReference>
<dbReference type="EC" id="1.7.3.3" evidence="7 10"/>
<evidence type="ECO:0000256" key="4">
    <source>
        <dbReference type="ARBA" id="ARBA00022631"/>
    </source>
</evidence>
<dbReference type="FunFam" id="3.10.270.10:FF:000001">
    <property type="entry name" value="Uricase"/>
    <property type="match status" value="1"/>
</dbReference>
<sequence>METSIIKSQAYGKDRVRVVRVVRHADGWQEIADYWVCCLLSGEQFESSYTKGDNKLVVATDSQKNTVYYLAKTLPAEKVMVPEVFATEVASFMVNKYAHVTTCHVKVTTKPWERMKFDNKGHPHSFYREGKETRWTEAFVTKTNPPSADKTTVLVNSGFYDLEVLKTTNSSFVDFWRDELTTLPDMPDRILSTKVLCQWKYVSDNLAQLQLQQFDAIYAGVKRNTLDVFANDPRAWVHASVQSALYIMADRTLNDFKSVDDVYYALPNIHYFPFDLSKFGLKNLQTDAEVYMPIADPSGYITATVSRPAKGKL</sequence>
<keyword evidence="6 7" id="KW-0576">Peroxisome</keyword>
<dbReference type="GO" id="GO:0019628">
    <property type="term" value="P:urate catabolic process"/>
    <property type="evidence" value="ECO:0007669"/>
    <property type="project" value="UniProtKB-UniPathway"/>
</dbReference>
<feature type="binding site" evidence="9">
    <location>
        <position position="241"/>
    </location>
    <ligand>
        <name>urate</name>
        <dbReference type="ChEBI" id="CHEBI:17775"/>
    </ligand>
</feature>
<evidence type="ECO:0000256" key="1">
    <source>
        <dbReference type="ARBA" id="ARBA00004275"/>
    </source>
</evidence>
<dbReference type="Gene3D" id="3.10.270.10">
    <property type="entry name" value="Urate Oxidase"/>
    <property type="match status" value="1"/>
</dbReference>
<feature type="binding site" evidence="9">
    <location>
        <position position="268"/>
    </location>
    <ligand>
        <name>5-hydroxyisourate</name>
        <dbReference type="ChEBI" id="CHEBI:18072"/>
    </ligand>
</feature>
<dbReference type="PANTHER" id="PTHR42874:SF1">
    <property type="entry name" value="URICASE"/>
    <property type="match status" value="1"/>
</dbReference>
<dbReference type="GO" id="GO:0005777">
    <property type="term" value="C:peroxisome"/>
    <property type="evidence" value="ECO:0007669"/>
    <property type="project" value="UniProtKB-SubCell"/>
</dbReference>
<feature type="binding site" evidence="9">
    <location>
        <position position="60"/>
    </location>
    <ligand>
        <name>urate</name>
        <dbReference type="ChEBI" id="CHEBI:17775"/>
    </ligand>
</feature>
<feature type="binding site" evidence="9">
    <location>
        <position position="60"/>
    </location>
    <ligand>
        <name>O2</name>
        <dbReference type="ChEBI" id="CHEBI:15379"/>
    </ligand>
</feature>
<feature type="binding site" evidence="9">
    <location>
        <position position="242"/>
    </location>
    <ligand>
        <name>5-hydroxyisourate</name>
        <dbReference type="ChEBI" id="CHEBI:18072"/>
    </ligand>
</feature>
<comment type="similarity">
    <text evidence="3 7 10">Belongs to the uricase family.</text>
</comment>
<feature type="active site" description="Charge relay system" evidence="8">
    <location>
        <position position="13"/>
    </location>
</feature>
<dbReference type="NCBIfam" id="TIGR03383">
    <property type="entry name" value="urate_oxi"/>
    <property type="match status" value="1"/>
</dbReference>
<feature type="binding site" evidence="9">
    <location>
        <position position="61"/>
    </location>
    <ligand>
        <name>urate</name>
        <dbReference type="ChEBI" id="CHEBI:17775"/>
    </ligand>
</feature>
<evidence type="ECO:0000256" key="3">
    <source>
        <dbReference type="ARBA" id="ARBA00009760"/>
    </source>
</evidence>
<comment type="function">
    <text evidence="7 10">Catalyzes the oxidation of uric acid to 5-hydroxyisourate, which is further processed to form (S)-allantoin.</text>
</comment>
<evidence type="ECO:0000313" key="11">
    <source>
        <dbReference type="EMBL" id="PIA13671.1"/>
    </source>
</evidence>
<reference evidence="11 12" key="1">
    <citation type="journal article" date="2015" name="Genome Biol. Evol.">
        <title>Phylogenomic analyses indicate that early fungi evolved digesting cell walls of algal ancestors of land plants.</title>
        <authorList>
            <person name="Chang Y."/>
            <person name="Wang S."/>
            <person name="Sekimoto S."/>
            <person name="Aerts A.L."/>
            <person name="Choi C."/>
            <person name="Clum A."/>
            <person name="LaButti K.M."/>
            <person name="Lindquist E.A."/>
            <person name="Yee Ngan C."/>
            <person name="Ohm R.A."/>
            <person name="Salamov A.A."/>
            <person name="Grigoriev I.V."/>
            <person name="Spatafora J.W."/>
            <person name="Berbee M.L."/>
        </authorList>
    </citation>
    <scope>NUCLEOTIDE SEQUENCE [LARGE SCALE GENOMIC DNA]</scope>
    <source>
        <strain evidence="11 12">NRRL 1564</strain>
    </source>
</reference>
<dbReference type="GO" id="GO:0006145">
    <property type="term" value="P:purine nucleobase catabolic process"/>
    <property type="evidence" value="ECO:0007669"/>
    <property type="project" value="TreeGrafter"/>
</dbReference>
<feature type="active site" description="Charge relay system" evidence="8">
    <location>
        <position position="270"/>
    </location>
</feature>
<dbReference type="GO" id="GO:0004846">
    <property type="term" value="F:urate oxidase activity"/>
    <property type="evidence" value="ECO:0007669"/>
    <property type="project" value="UniProtKB-EC"/>
</dbReference>
<evidence type="ECO:0000256" key="6">
    <source>
        <dbReference type="ARBA" id="ARBA00023140"/>
    </source>
</evidence>
<evidence type="ECO:0000256" key="2">
    <source>
        <dbReference type="ARBA" id="ARBA00004831"/>
    </source>
</evidence>
<dbReference type="PIRSF" id="PIRSF000241">
    <property type="entry name" value="Urate_oxidase"/>
    <property type="match status" value="1"/>
</dbReference>
<evidence type="ECO:0000256" key="10">
    <source>
        <dbReference type="RuleBase" id="RU004455"/>
    </source>
</evidence>
<dbReference type="PRINTS" id="PR00093">
    <property type="entry name" value="URICASE"/>
</dbReference>
<feature type="binding site" evidence="9">
    <location>
        <position position="61"/>
    </location>
    <ligand>
        <name>5-hydroxyisourate</name>
        <dbReference type="ChEBI" id="CHEBI:18072"/>
    </ligand>
</feature>